<dbReference type="RefSeq" id="WP_003963484.1">
    <property type="nucleotide sequence ID" value="NZ_CM000914.1"/>
</dbReference>
<dbReference type="EMBL" id="CM000914">
    <property type="protein sequence ID" value="EFG04623.2"/>
    <property type="molecule type" value="Genomic_DNA"/>
</dbReference>
<evidence type="ECO:0000259" key="3">
    <source>
        <dbReference type="Pfam" id="PF01494"/>
    </source>
</evidence>
<dbReference type="Gene3D" id="3.50.50.60">
    <property type="entry name" value="FAD/NAD(P)-binding domain"/>
    <property type="match status" value="1"/>
</dbReference>
<dbReference type="AlphaFoldDB" id="D5SL30"/>
<dbReference type="GO" id="GO:0004497">
    <property type="term" value="F:monooxygenase activity"/>
    <property type="evidence" value="ECO:0007669"/>
    <property type="project" value="UniProtKB-KW"/>
</dbReference>
<dbReference type="GeneID" id="93734217"/>
<dbReference type="Proteomes" id="UP000002357">
    <property type="component" value="Plasmid pSCL4"/>
</dbReference>
<sequence length="439" mass="46806">MRVTVVGGGIAGLTCALSLHSAGFEPRVREAARSIEAVGVGINLLPHAVRELAELGLADELDTIALPPRRLCYYDRAGGPVWEEPLGRAAGYRWPQYSVHRGTLHLMLLAAVRERLGPDAVRTGLLFQRFEQTQDGVRAHFLDRASGAPVAEDTDVLVGADGIHSVVRSRLHPDEGPSRWNGVHMWRGVARGPRILDGRSIVVAGGTPGAKFVAYPIEDPVAEGGDALLNWVLEVRHPRSDTPLDRSNRPVPAAEAHAGLAGWSLPWIDLATLAERSSAIFEYPMLDRDPLPRWSFGRVTLLGDAAHPMFPMGMNGGSQSVVDARVLAWCLAGESDPVAALRRYDELRRPTVNAVVLANRELGPEAIIARAAEHGGALPAGQAEKISEAYKSLAQATAEQVNGHASWTVPDDATNTTATAAVTLKTAPPGAPAPDATAP</sequence>
<dbReference type="PRINTS" id="PR00420">
    <property type="entry name" value="RNGMNOXGNASE"/>
</dbReference>
<evidence type="ECO:0000256" key="1">
    <source>
        <dbReference type="ARBA" id="ARBA00023002"/>
    </source>
</evidence>
<dbReference type="PANTHER" id="PTHR13789:SF268">
    <property type="entry name" value="5-METHYLPHENAZINE-1-CARBOXYLATE 1-MONOOXYGENASE"/>
    <property type="match status" value="1"/>
</dbReference>
<keyword evidence="2 4" id="KW-0503">Monooxygenase</keyword>
<dbReference type="eggNOG" id="COG0654">
    <property type="taxonomic scope" value="Bacteria"/>
</dbReference>
<name>D5SL30_STRCL</name>
<organism evidence="4 5">
    <name type="scientific">Streptomyces clavuligerus</name>
    <dbReference type="NCBI Taxonomy" id="1901"/>
    <lineage>
        <taxon>Bacteria</taxon>
        <taxon>Bacillati</taxon>
        <taxon>Actinomycetota</taxon>
        <taxon>Actinomycetes</taxon>
        <taxon>Kitasatosporales</taxon>
        <taxon>Streptomycetaceae</taxon>
        <taxon>Streptomyces</taxon>
    </lineage>
</organism>
<feature type="domain" description="FAD-binding" evidence="3">
    <location>
        <begin position="2"/>
        <end position="356"/>
    </location>
</feature>
<evidence type="ECO:0000256" key="2">
    <source>
        <dbReference type="ARBA" id="ARBA00023033"/>
    </source>
</evidence>
<dbReference type="InterPro" id="IPR050493">
    <property type="entry name" value="FAD-dep_Monooxygenase_BioMet"/>
</dbReference>
<dbReference type="Gene3D" id="3.30.9.30">
    <property type="match status" value="1"/>
</dbReference>
<gene>
    <name evidence="4" type="ORF">SCLAV_p1137</name>
</gene>
<dbReference type="GO" id="GO:0071949">
    <property type="term" value="F:FAD binding"/>
    <property type="evidence" value="ECO:0007669"/>
    <property type="project" value="InterPro"/>
</dbReference>
<dbReference type="KEGG" id="sclf:BB341_29775"/>
<dbReference type="PANTHER" id="PTHR13789">
    <property type="entry name" value="MONOOXYGENASE"/>
    <property type="match status" value="1"/>
</dbReference>
<dbReference type="NCBIfam" id="NF005720">
    <property type="entry name" value="PRK07538.1"/>
    <property type="match status" value="1"/>
</dbReference>
<evidence type="ECO:0000313" key="4">
    <source>
        <dbReference type="EMBL" id="EFG04623.2"/>
    </source>
</evidence>
<dbReference type="SUPFAM" id="SSF54373">
    <property type="entry name" value="FAD-linked reductases, C-terminal domain"/>
    <property type="match status" value="1"/>
</dbReference>
<dbReference type="InterPro" id="IPR036188">
    <property type="entry name" value="FAD/NAD-bd_sf"/>
</dbReference>
<dbReference type="InterPro" id="IPR002938">
    <property type="entry name" value="FAD-bd"/>
</dbReference>
<geneLocation type="plasmid" evidence="4 5">
    <name>pSCL4</name>
</geneLocation>
<accession>D5SL30</accession>
<keyword evidence="4" id="KW-0614">Plasmid</keyword>
<keyword evidence="1" id="KW-0560">Oxidoreductase</keyword>
<dbReference type="OrthoDB" id="9782160at2"/>
<proteinExistence type="predicted"/>
<dbReference type="Pfam" id="PF01494">
    <property type="entry name" value="FAD_binding_3"/>
    <property type="match status" value="1"/>
</dbReference>
<keyword evidence="5" id="KW-1185">Reference proteome</keyword>
<protein>
    <submittedName>
        <fullName evidence="4">Probable FAD-dependent monooxygenase</fullName>
    </submittedName>
</protein>
<reference evidence="4 5" key="1">
    <citation type="journal article" date="2010" name="Genome Biol. Evol.">
        <title>The sequence of a 1.8-mb bacterial linear plasmid reveals a rich evolutionary reservoir of secondary metabolic pathways.</title>
        <authorList>
            <person name="Medema M.H."/>
            <person name="Trefzer A."/>
            <person name="Kovalchuk A."/>
            <person name="van den Berg M."/>
            <person name="Mueller U."/>
            <person name="Heijne W."/>
            <person name="Wu L."/>
            <person name="Alam M.T."/>
            <person name="Ronning C.M."/>
            <person name="Nierman W.C."/>
            <person name="Bovenberg R.A.L."/>
            <person name="Breitling R."/>
            <person name="Takano E."/>
        </authorList>
    </citation>
    <scope>NUCLEOTIDE SEQUENCE [LARGE SCALE GENOMIC DNA]</scope>
    <source>
        <strain evidence="5">ATCC 27064 / DSM 738 / JCM 4710 / NBRC 13307 / NCIMB 12785 / NRRL 3585 / VKM Ac-602</strain>
        <plasmid evidence="4">pSCL4</plasmid>
    </source>
</reference>
<dbReference type="SUPFAM" id="SSF51905">
    <property type="entry name" value="FAD/NAD(P)-binding domain"/>
    <property type="match status" value="1"/>
</dbReference>
<evidence type="ECO:0000313" key="5">
    <source>
        <dbReference type="Proteomes" id="UP000002357"/>
    </source>
</evidence>